<dbReference type="Pfam" id="PF09339">
    <property type="entry name" value="HTH_IclR"/>
    <property type="match status" value="1"/>
</dbReference>
<reference evidence="6" key="1">
    <citation type="submission" date="2018-06" db="EMBL/GenBank/DDBJ databases">
        <authorList>
            <person name="Zhirakovskaya E."/>
        </authorList>
    </citation>
    <scope>NUCLEOTIDE SEQUENCE</scope>
</reference>
<dbReference type="SUPFAM" id="SSF55781">
    <property type="entry name" value="GAF domain-like"/>
    <property type="match status" value="1"/>
</dbReference>
<dbReference type="InterPro" id="IPR036390">
    <property type="entry name" value="WH_DNA-bd_sf"/>
</dbReference>
<keyword evidence="2" id="KW-0238">DNA-binding</keyword>
<evidence type="ECO:0008006" key="7">
    <source>
        <dbReference type="Google" id="ProtNLM"/>
    </source>
</evidence>
<sequence>MGKTVKKNSEYHVPNLERALTILELLSIHSEGLSISEISTKLNFPRNSVFRIVSTLHNHDFLKKDDDFKTFSLSLKLLTVGIKALSEPALVEKSLKVMRSLRDKYKETVPLGILKGEMGMVIEEVQGLHPFRFVLEPGRKFNLHTSAPGKAILAFLDKNERDKIIDKIKFEVFNKRTIDNKEKYLKALKEVRKKGYSVDKAEEIEGMHCIGAPIFNRQGTAFAAIWISGPSLRVHEKDFHKIGLDVKKHADSISLSLGYYP</sequence>
<dbReference type="InterPro" id="IPR014757">
    <property type="entry name" value="Tscrpt_reg_IclR_C"/>
</dbReference>
<dbReference type="InterPro" id="IPR029016">
    <property type="entry name" value="GAF-like_dom_sf"/>
</dbReference>
<dbReference type="AlphaFoldDB" id="A0A3B1DAF6"/>
<dbReference type="GO" id="GO:0003700">
    <property type="term" value="F:DNA-binding transcription factor activity"/>
    <property type="evidence" value="ECO:0007669"/>
    <property type="project" value="TreeGrafter"/>
</dbReference>
<dbReference type="SMART" id="SM00346">
    <property type="entry name" value="HTH_ICLR"/>
    <property type="match status" value="1"/>
</dbReference>
<feature type="domain" description="HTH iclR-type" evidence="4">
    <location>
        <begin position="13"/>
        <end position="75"/>
    </location>
</feature>
<evidence type="ECO:0000256" key="2">
    <source>
        <dbReference type="ARBA" id="ARBA00023125"/>
    </source>
</evidence>
<name>A0A3B1DAF6_9ZZZZ</name>
<dbReference type="Gene3D" id="3.30.450.40">
    <property type="match status" value="1"/>
</dbReference>
<feature type="domain" description="IclR-ED" evidence="5">
    <location>
        <begin position="76"/>
        <end position="259"/>
    </location>
</feature>
<proteinExistence type="predicted"/>
<dbReference type="InterPro" id="IPR005471">
    <property type="entry name" value="Tscrpt_reg_IclR_N"/>
</dbReference>
<dbReference type="GO" id="GO:0045892">
    <property type="term" value="P:negative regulation of DNA-templated transcription"/>
    <property type="evidence" value="ECO:0007669"/>
    <property type="project" value="TreeGrafter"/>
</dbReference>
<dbReference type="PROSITE" id="PS51078">
    <property type="entry name" value="ICLR_ED"/>
    <property type="match status" value="1"/>
</dbReference>
<accession>A0A3B1DAF6</accession>
<dbReference type="EMBL" id="UOGD01000304">
    <property type="protein sequence ID" value="VAX25637.1"/>
    <property type="molecule type" value="Genomic_DNA"/>
</dbReference>
<keyword evidence="1" id="KW-0805">Transcription regulation</keyword>
<dbReference type="PANTHER" id="PTHR30136">
    <property type="entry name" value="HELIX-TURN-HELIX TRANSCRIPTIONAL REGULATOR, ICLR FAMILY"/>
    <property type="match status" value="1"/>
</dbReference>
<protein>
    <recommendedName>
        <fullName evidence="7">Transcriptional regulator, IclR family</fullName>
    </recommendedName>
</protein>
<dbReference type="InterPro" id="IPR050707">
    <property type="entry name" value="HTH_MetabolicPath_Reg"/>
</dbReference>
<evidence type="ECO:0000256" key="1">
    <source>
        <dbReference type="ARBA" id="ARBA00023015"/>
    </source>
</evidence>
<evidence type="ECO:0000313" key="6">
    <source>
        <dbReference type="EMBL" id="VAX25637.1"/>
    </source>
</evidence>
<dbReference type="SUPFAM" id="SSF46785">
    <property type="entry name" value="Winged helix' DNA-binding domain"/>
    <property type="match status" value="1"/>
</dbReference>
<organism evidence="6">
    <name type="scientific">hydrothermal vent metagenome</name>
    <dbReference type="NCBI Taxonomy" id="652676"/>
    <lineage>
        <taxon>unclassified sequences</taxon>
        <taxon>metagenomes</taxon>
        <taxon>ecological metagenomes</taxon>
    </lineage>
</organism>
<dbReference type="Gene3D" id="1.10.10.10">
    <property type="entry name" value="Winged helix-like DNA-binding domain superfamily/Winged helix DNA-binding domain"/>
    <property type="match status" value="1"/>
</dbReference>
<dbReference type="Pfam" id="PF01614">
    <property type="entry name" value="IclR_C"/>
    <property type="match status" value="1"/>
</dbReference>
<keyword evidence="3" id="KW-0804">Transcription</keyword>
<dbReference type="PANTHER" id="PTHR30136:SF7">
    <property type="entry name" value="HTH-TYPE TRANSCRIPTIONAL REGULATOR KDGR-RELATED"/>
    <property type="match status" value="1"/>
</dbReference>
<evidence type="ECO:0000256" key="3">
    <source>
        <dbReference type="ARBA" id="ARBA00023163"/>
    </source>
</evidence>
<gene>
    <name evidence="6" type="ORF">MNBD_IGNAVI01-2895</name>
</gene>
<evidence type="ECO:0000259" key="5">
    <source>
        <dbReference type="PROSITE" id="PS51078"/>
    </source>
</evidence>
<evidence type="ECO:0000259" key="4">
    <source>
        <dbReference type="PROSITE" id="PS51077"/>
    </source>
</evidence>
<dbReference type="PROSITE" id="PS51077">
    <property type="entry name" value="HTH_ICLR"/>
    <property type="match status" value="1"/>
</dbReference>
<dbReference type="InterPro" id="IPR036388">
    <property type="entry name" value="WH-like_DNA-bd_sf"/>
</dbReference>
<dbReference type="GO" id="GO:0003677">
    <property type="term" value="F:DNA binding"/>
    <property type="evidence" value="ECO:0007669"/>
    <property type="project" value="UniProtKB-KW"/>
</dbReference>